<reference evidence="1" key="2">
    <citation type="submission" date="2014-03" db="EMBL/GenBank/DDBJ databases">
        <authorList>
            <person name="Urmite Genomes"/>
        </authorList>
    </citation>
    <scope>NUCLEOTIDE SEQUENCE</scope>
    <source>
        <strain evidence="1">DSM 44829</strain>
    </source>
</reference>
<keyword evidence="2" id="KW-1185">Reference proteome</keyword>
<reference evidence="1" key="1">
    <citation type="submission" date="2014-03" db="EMBL/GenBank/DDBJ databases">
        <title>Draft Genome Sequence of Mycobacterium cosmeticum DSM 44829.</title>
        <authorList>
            <person name="Croce O."/>
            <person name="Robert C."/>
            <person name="Raoult D."/>
            <person name="Drancourt M."/>
        </authorList>
    </citation>
    <scope>NUCLEOTIDE SEQUENCE [LARGE SCALE GENOMIC DNA]</scope>
    <source>
        <strain evidence="1">DSM 44829</strain>
    </source>
</reference>
<sequence length="47" mass="4472">MTTFVKALTASILSAGVLGAAALGLLGAGGGIAGLQTSTTHAAYPNR</sequence>
<dbReference type="RefSeq" id="WP_165576314.1">
    <property type="nucleotide sequence ID" value="NZ_CCBB010000001.1"/>
</dbReference>
<gene>
    <name evidence="1" type="ORF">BN977_02513</name>
</gene>
<dbReference type="EMBL" id="CCBB010000001">
    <property type="protein sequence ID" value="CDO07703.1"/>
    <property type="molecule type" value="Genomic_DNA"/>
</dbReference>
<evidence type="ECO:0000313" key="2">
    <source>
        <dbReference type="Proteomes" id="UP000028870"/>
    </source>
</evidence>
<proteinExistence type="predicted"/>
<organism evidence="1 2">
    <name type="scientific">Mycolicibacterium cosmeticum</name>
    <dbReference type="NCBI Taxonomy" id="258533"/>
    <lineage>
        <taxon>Bacteria</taxon>
        <taxon>Bacillati</taxon>
        <taxon>Actinomycetota</taxon>
        <taxon>Actinomycetes</taxon>
        <taxon>Mycobacteriales</taxon>
        <taxon>Mycobacteriaceae</taxon>
        <taxon>Mycolicibacterium</taxon>
    </lineage>
</organism>
<name>W9AQE1_MYCCO</name>
<dbReference type="AlphaFoldDB" id="W9AQE1"/>
<accession>W9AQE1</accession>
<protein>
    <submittedName>
        <fullName evidence="1">Uncharacterized protein</fullName>
    </submittedName>
</protein>
<comment type="caution">
    <text evidence="1">The sequence shown here is derived from an EMBL/GenBank/DDBJ whole genome shotgun (WGS) entry which is preliminary data.</text>
</comment>
<dbReference type="Proteomes" id="UP000028870">
    <property type="component" value="Unassembled WGS sequence"/>
</dbReference>
<evidence type="ECO:0000313" key="1">
    <source>
        <dbReference type="EMBL" id="CDO07703.1"/>
    </source>
</evidence>